<dbReference type="CDD" id="cd00995">
    <property type="entry name" value="PBP2_NikA_DppA_OppA_like"/>
    <property type="match status" value="1"/>
</dbReference>
<evidence type="ECO:0000256" key="3">
    <source>
        <dbReference type="ARBA" id="ARBA00022729"/>
    </source>
</evidence>
<accession>A0ABU0PBH8</accession>
<dbReference type="InterPro" id="IPR039424">
    <property type="entry name" value="SBP_5"/>
</dbReference>
<keyword evidence="3" id="KW-0732">Signal</keyword>
<dbReference type="InterPro" id="IPR030678">
    <property type="entry name" value="Peptide/Ni-bd"/>
</dbReference>
<dbReference type="Pfam" id="PF00496">
    <property type="entry name" value="SBP_bac_5"/>
    <property type="match status" value="1"/>
</dbReference>
<name>A0ABU0PBH8_9MICO</name>
<dbReference type="InterPro" id="IPR000914">
    <property type="entry name" value="SBP_5_dom"/>
</dbReference>
<evidence type="ECO:0000259" key="4">
    <source>
        <dbReference type="Pfam" id="PF00496"/>
    </source>
</evidence>
<reference evidence="5 6" key="1">
    <citation type="submission" date="2023-07" db="EMBL/GenBank/DDBJ databases">
        <title>Comparative genomics of wheat-associated soil bacteria to identify genetic determinants of phenazine resistance.</title>
        <authorList>
            <person name="Mouncey N."/>
        </authorList>
    </citation>
    <scope>NUCLEOTIDE SEQUENCE [LARGE SCALE GENOMIC DNA]</scope>
    <source>
        <strain evidence="5 6">W2I7</strain>
    </source>
</reference>
<organism evidence="5 6">
    <name type="scientific">Microbacterium murale</name>
    <dbReference type="NCBI Taxonomy" id="1081040"/>
    <lineage>
        <taxon>Bacteria</taxon>
        <taxon>Bacillati</taxon>
        <taxon>Actinomycetota</taxon>
        <taxon>Actinomycetes</taxon>
        <taxon>Micrococcales</taxon>
        <taxon>Microbacteriaceae</taxon>
        <taxon>Microbacterium</taxon>
    </lineage>
</organism>
<comment type="similarity">
    <text evidence="1">Belongs to the bacterial solute-binding protein 5 family.</text>
</comment>
<protein>
    <submittedName>
        <fullName evidence="5">Peptide/nickel transport system substrate-binding protein</fullName>
    </submittedName>
</protein>
<keyword evidence="6" id="KW-1185">Reference proteome</keyword>
<gene>
    <name evidence="5" type="ORF">QFZ46_002861</name>
</gene>
<feature type="domain" description="Solute-binding protein family 5" evidence="4">
    <location>
        <begin position="112"/>
        <end position="460"/>
    </location>
</feature>
<sequence length="550" mass="57770">MIHASADIPKGNTEMHKAARAGMAIAAIATLTLTGCAAGASPDATPTQEEAAPGFLSVADDAFDAGGDLVVQLDYDTAEASGLDPQGAATARSWMLEGLSYETLTTIDENLEVAPKLATSWESPSDTEYVFTLASDAVFSNGRAMTADDVVGSLQRLLDTPTTWTGQLGPVSSIEATGDLEVTVTLSEPYAPFLSALANTPAAILPIAEIDAGEVDITTEMLGTGPLVATAHRQDEEWTFEPNQHHPDADALGFATLTIDIVGDEATRAAALRDGSADFAVLNSIDSAELLSNAADVTVVGQKNTDFHYLMINSLTGDEALQDEDVRFAINSAIDRAAINELAFGGSTEASGVTPAGLPDACVAADLPSAAHDVTAAKAVIDKIGGLELDLVVYTDEPVLAQIAQVMQQNLAEIGVTVSIEQVDYATYSARVYESPADFDLALSWFAGYADPAMVTTWWNPEVAGFSAVFMKGSDELDALIADGYTTEPGADRAAVFEDLCALADEQSEMVPLVLRPSTIGWNTQSLSPTLTSAEGYGDFLRYVTEFRAN</sequence>
<dbReference type="PANTHER" id="PTHR30290">
    <property type="entry name" value="PERIPLASMIC BINDING COMPONENT OF ABC TRANSPORTER"/>
    <property type="match status" value="1"/>
</dbReference>
<keyword evidence="2" id="KW-0813">Transport</keyword>
<dbReference type="Proteomes" id="UP001239085">
    <property type="component" value="Unassembled WGS sequence"/>
</dbReference>
<dbReference type="Gene3D" id="3.10.105.10">
    <property type="entry name" value="Dipeptide-binding Protein, Domain 3"/>
    <property type="match status" value="1"/>
</dbReference>
<evidence type="ECO:0000256" key="1">
    <source>
        <dbReference type="ARBA" id="ARBA00005695"/>
    </source>
</evidence>
<dbReference type="Gene3D" id="3.40.190.10">
    <property type="entry name" value="Periplasmic binding protein-like II"/>
    <property type="match status" value="1"/>
</dbReference>
<dbReference type="SUPFAM" id="SSF53850">
    <property type="entry name" value="Periplasmic binding protein-like II"/>
    <property type="match status" value="1"/>
</dbReference>
<comment type="caution">
    <text evidence="5">The sequence shown here is derived from an EMBL/GenBank/DDBJ whole genome shotgun (WGS) entry which is preliminary data.</text>
</comment>
<dbReference type="EMBL" id="JAUSXK010000001">
    <property type="protein sequence ID" value="MDQ0644701.1"/>
    <property type="molecule type" value="Genomic_DNA"/>
</dbReference>
<proteinExistence type="inferred from homology"/>
<dbReference type="PANTHER" id="PTHR30290:SF9">
    <property type="entry name" value="OLIGOPEPTIDE-BINDING PROTEIN APPA"/>
    <property type="match status" value="1"/>
</dbReference>
<dbReference type="PIRSF" id="PIRSF002741">
    <property type="entry name" value="MppA"/>
    <property type="match status" value="1"/>
</dbReference>
<evidence type="ECO:0000256" key="2">
    <source>
        <dbReference type="ARBA" id="ARBA00022448"/>
    </source>
</evidence>
<evidence type="ECO:0000313" key="5">
    <source>
        <dbReference type="EMBL" id="MDQ0644701.1"/>
    </source>
</evidence>
<evidence type="ECO:0000313" key="6">
    <source>
        <dbReference type="Proteomes" id="UP001239085"/>
    </source>
</evidence>